<evidence type="ECO:0008006" key="4">
    <source>
        <dbReference type="Google" id="ProtNLM"/>
    </source>
</evidence>
<evidence type="ECO:0000313" key="3">
    <source>
        <dbReference type="Proteomes" id="UP000249218"/>
    </source>
</evidence>
<feature type="region of interest" description="Disordered" evidence="1">
    <location>
        <begin position="101"/>
        <end position="142"/>
    </location>
</feature>
<dbReference type="OrthoDB" id="2668416at2759"/>
<dbReference type="AlphaFoldDB" id="A0A2W1B414"/>
<organism evidence="2 3">
    <name type="scientific">Helicoverpa armigera</name>
    <name type="common">Cotton bollworm</name>
    <name type="synonym">Heliothis armigera</name>
    <dbReference type="NCBI Taxonomy" id="29058"/>
    <lineage>
        <taxon>Eukaryota</taxon>
        <taxon>Metazoa</taxon>
        <taxon>Ecdysozoa</taxon>
        <taxon>Arthropoda</taxon>
        <taxon>Hexapoda</taxon>
        <taxon>Insecta</taxon>
        <taxon>Pterygota</taxon>
        <taxon>Neoptera</taxon>
        <taxon>Endopterygota</taxon>
        <taxon>Lepidoptera</taxon>
        <taxon>Glossata</taxon>
        <taxon>Ditrysia</taxon>
        <taxon>Noctuoidea</taxon>
        <taxon>Noctuidae</taxon>
        <taxon>Heliothinae</taxon>
        <taxon>Helicoverpa</taxon>
    </lineage>
</organism>
<protein>
    <recommendedName>
        <fullName evidence="4">Protein ALP1-like</fullName>
    </recommendedName>
</protein>
<evidence type="ECO:0000256" key="1">
    <source>
        <dbReference type="SAM" id="MobiDB-lite"/>
    </source>
</evidence>
<dbReference type="EMBL" id="KZ150358">
    <property type="protein sequence ID" value="PZC71222.1"/>
    <property type="molecule type" value="Genomic_DNA"/>
</dbReference>
<proteinExistence type="predicted"/>
<dbReference type="Proteomes" id="UP000249218">
    <property type="component" value="Unassembled WGS sequence"/>
</dbReference>
<accession>A0A2W1B414</accession>
<name>A0A2W1B414_HELAM</name>
<keyword evidence="3" id="KW-1185">Reference proteome</keyword>
<gene>
    <name evidence="2" type="primary">HaOG213913</name>
    <name evidence="2" type="ORF">B5X24_HaOG213913</name>
</gene>
<evidence type="ECO:0000313" key="2">
    <source>
        <dbReference type="EMBL" id="PZC71222.1"/>
    </source>
</evidence>
<sequence>MDVEDVAAIYYIYSRYKKKQKKRDWVHPYLQTRDESKHFELFFEELKKYGDKFFGYTRMSLKSFEELLNILKTNITKQNTQFRNCIKPELKLTLVLRRGSCDRSTQPAPAPLSAEPRRHARPMSRRAAATRAGVVSTATSCS</sequence>
<reference evidence="2 3" key="1">
    <citation type="journal article" date="2017" name="BMC Biol.">
        <title>Genomic innovations, transcriptional plasticity and gene loss underlying the evolution and divergence of two highly polyphagous and invasive Helicoverpa pest species.</title>
        <authorList>
            <person name="Pearce S.L."/>
            <person name="Clarke D.F."/>
            <person name="East P.D."/>
            <person name="Elfekih S."/>
            <person name="Gordon K.H."/>
            <person name="Jermiin L.S."/>
            <person name="McGaughran A."/>
            <person name="Oakeshott J.G."/>
            <person name="Papanikolaou A."/>
            <person name="Perera O.P."/>
            <person name="Rane R.V."/>
            <person name="Richards S."/>
            <person name="Tay W.T."/>
            <person name="Walsh T.K."/>
            <person name="Anderson A."/>
            <person name="Anderson C.J."/>
            <person name="Asgari S."/>
            <person name="Board P.G."/>
            <person name="Bretschneider A."/>
            <person name="Campbell P.M."/>
            <person name="Chertemps T."/>
            <person name="Christeller J.T."/>
            <person name="Coppin C.W."/>
            <person name="Downes S.J."/>
            <person name="Duan G."/>
            <person name="Farnsworth C.A."/>
            <person name="Good R.T."/>
            <person name="Han L.B."/>
            <person name="Han Y.C."/>
            <person name="Hatje K."/>
            <person name="Horne I."/>
            <person name="Huang Y.P."/>
            <person name="Hughes D.S."/>
            <person name="Jacquin-Joly E."/>
            <person name="James W."/>
            <person name="Jhangiani S."/>
            <person name="Kollmar M."/>
            <person name="Kuwar S.S."/>
            <person name="Li S."/>
            <person name="Liu N.Y."/>
            <person name="Maibeche M.T."/>
            <person name="Miller J.R."/>
            <person name="Montagne N."/>
            <person name="Perry T."/>
            <person name="Qu J."/>
            <person name="Song S.V."/>
            <person name="Sutton G.G."/>
            <person name="Vogel H."/>
            <person name="Walenz B.P."/>
            <person name="Xu W."/>
            <person name="Zhang H.J."/>
            <person name="Zou Z."/>
            <person name="Batterham P."/>
            <person name="Edwards O.R."/>
            <person name="Feyereisen R."/>
            <person name="Gibbs R.A."/>
            <person name="Heckel D.G."/>
            <person name="McGrath A."/>
            <person name="Robin C."/>
            <person name="Scherer S.E."/>
            <person name="Worley K.C."/>
            <person name="Wu Y.D."/>
        </authorList>
    </citation>
    <scope>NUCLEOTIDE SEQUENCE [LARGE SCALE GENOMIC DNA]</scope>
    <source>
        <strain evidence="2">Harm_GR_Male_#8</strain>
        <tissue evidence="2">Whole organism</tissue>
    </source>
</reference>